<dbReference type="PROSITE" id="PS00662">
    <property type="entry name" value="T2SP_E"/>
    <property type="match status" value="1"/>
</dbReference>
<dbReference type="Gene3D" id="3.40.50.300">
    <property type="entry name" value="P-loop containing nucleotide triphosphate hydrolases"/>
    <property type="match status" value="1"/>
</dbReference>
<name>A0A1W1CQC9_9ZZZZ</name>
<organism evidence="4">
    <name type="scientific">hydrothermal vent metagenome</name>
    <dbReference type="NCBI Taxonomy" id="652676"/>
    <lineage>
        <taxon>unclassified sequences</taxon>
        <taxon>metagenomes</taxon>
        <taxon>ecological metagenomes</taxon>
    </lineage>
</organism>
<dbReference type="GO" id="GO:0005524">
    <property type="term" value="F:ATP binding"/>
    <property type="evidence" value="ECO:0007669"/>
    <property type="project" value="UniProtKB-KW"/>
</dbReference>
<dbReference type="SUPFAM" id="SSF52540">
    <property type="entry name" value="P-loop containing nucleoside triphosphate hydrolases"/>
    <property type="match status" value="1"/>
</dbReference>
<dbReference type="AlphaFoldDB" id="A0A1W1CQC9"/>
<accession>A0A1W1CQC9</accession>
<dbReference type="Pfam" id="PF00437">
    <property type="entry name" value="T2SSE"/>
    <property type="match status" value="1"/>
</dbReference>
<dbReference type="PANTHER" id="PTHR30258">
    <property type="entry name" value="TYPE II SECRETION SYSTEM PROTEIN GSPE-RELATED"/>
    <property type="match status" value="1"/>
</dbReference>
<proteinExistence type="predicted"/>
<dbReference type="Gene3D" id="3.30.450.90">
    <property type="match status" value="1"/>
</dbReference>
<dbReference type="Gene3D" id="3.30.300.160">
    <property type="entry name" value="Type II secretion system, protein E, N-terminal domain"/>
    <property type="match status" value="1"/>
</dbReference>
<dbReference type="InterPro" id="IPR001482">
    <property type="entry name" value="T2SS/T4SS_dom"/>
</dbReference>
<sequence length="579" mass="65179">MQKIIDLLIKENALDEKKLQLFINRYGESKVSISNLIKVRLIHTEEMEIILNKELRLHSITMRELESISGIDTTALLKRQAKDANMEYMDIRGVEIDLKLLKRLPLKQLVKYKVLPLYVEDNKVTVAFSNANDFEAKGAIERFFHGKIMCSVLARVEMIEEILNQLHTEEKVEEFTTNIKQDLEQGGNEKIDEKALPAVVQLIDLILESAIVKGTSDIHIEATEHYCLVRYRIDGILQEYFRMEQAIFSPLSSRMKLLSNLDIAEKRKPQDGRFTKIVNGSVFDFRVSTLPTLFGESIVMRILDKTKSMVKLEDAGMNKISYEKFIKGIHAPYGIVLVTGPTGSGKTTTLYGALNEIKSVTDKTITVEDPVEYQMEGIQQVQINKNSDLDFPAALRSILRQDPDKIMIGEIRDQETLRIAIQAALTGHLVLSTLHTNSALAAIGRMLDMGIESYLISGALVAIQGQRLVRKICQNCKEKTTLSPKLYEDIKNYVPENAVFYEGKGCAICNDSGYVGREMISEVLVISEIMSTMIANGATKEELQIQANKEGFFSMFQDGIQKALAGKTTAKEIIRVARS</sequence>
<dbReference type="CDD" id="cd01129">
    <property type="entry name" value="PulE-GspE-like"/>
    <property type="match status" value="1"/>
</dbReference>
<dbReference type="EMBL" id="FPHN01000235">
    <property type="protein sequence ID" value="SFV67913.1"/>
    <property type="molecule type" value="Genomic_DNA"/>
</dbReference>
<dbReference type="InterPro" id="IPR027417">
    <property type="entry name" value="P-loop_NTPase"/>
</dbReference>
<dbReference type="Pfam" id="PF05157">
    <property type="entry name" value="MshEN"/>
    <property type="match status" value="1"/>
</dbReference>
<evidence type="ECO:0000259" key="3">
    <source>
        <dbReference type="PROSITE" id="PS00662"/>
    </source>
</evidence>
<dbReference type="SUPFAM" id="SSF160246">
    <property type="entry name" value="EspE N-terminal domain-like"/>
    <property type="match status" value="1"/>
</dbReference>
<evidence type="ECO:0000256" key="2">
    <source>
        <dbReference type="ARBA" id="ARBA00022840"/>
    </source>
</evidence>
<feature type="domain" description="Bacterial type II secretion system protein E" evidence="3">
    <location>
        <begin position="399"/>
        <end position="413"/>
    </location>
</feature>
<gene>
    <name evidence="4" type="ORF">MNB_SV-14-1197</name>
</gene>
<dbReference type="InterPro" id="IPR007831">
    <property type="entry name" value="T2SS_GspE_N"/>
</dbReference>
<evidence type="ECO:0000313" key="4">
    <source>
        <dbReference type="EMBL" id="SFV67913.1"/>
    </source>
</evidence>
<protein>
    <submittedName>
        <fullName evidence="4">Type IV fimbrial assembly, ATPase PilB</fullName>
    </submittedName>
</protein>
<dbReference type="InterPro" id="IPR037257">
    <property type="entry name" value="T2SS_E_N_sf"/>
</dbReference>
<dbReference type="GO" id="GO:0005886">
    <property type="term" value="C:plasma membrane"/>
    <property type="evidence" value="ECO:0007669"/>
    <property type="project" value="TreeGrafter"/>
</dbReference>
<keyword evidence="1" id="KW-0547">Nucleotide-binding</keyword>
<dbReference type="PANTHER" id="PTHR30258:SF1">
    <property type="entry name" value="PROTEIN TRANSPORT PROTEIN HOFB HOMOLOG"/>
    <property type="match status" value="1"/>
</dbReference>
<keyword evidence="2" id="KW-0067">ATP-binding</keyword>
<reference evidence="4" key="1">
    <citation type="submission" date="2016-10" db="EMBL/GenBank/DDBJ databases">
        <authorList>
            <person name="de Groot N.N."/>
        </authorList>
    </citation>
    <scope>NUCLEOTIDE SEQUENCE</scope>
</reference>
<dbReference type="GO" id="GO:0016887">
    <property type="term" value="F:ATP hydrolysis activity"/>
    <property type="evidence" value="ECO:0007669"/>
    <property type="project" value="TreeGrafter"/>
</dbReference>
<evidence type="ECO:0000256" key="1">
    <source>
        <dbReference type="ARBA" id="ARBA00022741"/>
    </source>
</evidence>